<dbReference type="CDD" id="cd05682">
    <property type="entry name" value="M20_dipept_dapE"/>
    <property type="match status" value="1"/>
</dbReference>
<dbReference type="Gene3D" id="3.40.630.10">
    <property type="entry name" value="Zn peptidases"/>
    <property type="match status" value="1"/>
</dbReference>
<evidence type="ECO:0000313" key="5">
    <source>
        <dbReference type="EMBL" id="SEO49596.1"/>
    </source>
</evidence>
<dbReference type="SUPFAM" id="SSF53187">
    <property type="entry name" value="Zn-dependent exopeptidases"/>
    <property type="match status" value="1"/>
</dbReference>
<dbReference type="GO" id="GO:0008233">
    <property type="term" value="F:peptidase activity"/>
    <property type="evidence" value="ECO:0007669"/>
    <property type="project" value="UniProtKB-KW"/>
</dbReference>
<dbReference type="PANTHER" id="PTHR43270:SF4">
    <property type="entry name" value="CARNOSINE DIPEPTIDASE 2, ISOFORM A"/>
    <property type="match status" value="1"/>
</dbReference>
<proteinExistence type="predicted"/>
<feature type="domain" description="Peptidase M20 dimerisation" evidence="4">
    <location>
        <begin position="203"/>
        <end position="363"/>
    </location>
</feature>
<keyword evidence="3" id="KW-0378">Hydrolase</keyword>
<dbReference type="EMBL" id="FOEG01000001">
    <property type="protein sequence ID" value="SEO49596.1"/>
    <property type="molecule type" value="Genomic_DNA"/>
</dbReference>
<evidence type="ECO:0000313" key="6">
    <source>
        <dbReference type="Proteomes" id="UP000199657"/>
    </source>
</evidence>
<dbReference type="OrthoDB" id="9761532at2"/>
<evidence type="ECO:0000256" key="1">
    <source>
        <dbReference type="ARBA" id="ARBA00022670"/>
    </source>
</evidence>
<keyword evidence="6" id="KW-1185">Reference proteome</keyword>
<protein>
    <submittedName>
        <fullName evidence="5">Acetylornithine deacetylase/Succinyl-diaminopimelate desuccinylase</fullName>
    </submittedName>
</protein>
<accession>A0A1H8Q6A0</accession>
<evidence type="ECO:0000259" key="4">
    <source>
        <dbReference type="Pfam" id="PF07687"/>
    </source>
</evidence>
<dbReference type="AlphaFoldDB" id="A0A1H8Q6A0"/>
<dbReference type="Pfam" id="PF01546">
    <property type="entry name" value="Peptidase_M20"/>
    <property type="match status" value="1"/>
</dbReference>
<dbReference type="GO" id="GO:0006508">
    <property type="term" value="P:proteolysis"/>
    <property type="evidence" value="ECO:0007669"/>
    <property type="project" value="UniProtKB-KW"/>
</dbReference>
<dbReference type="Gene3D" id="3.30.70.360">
    <property type="match status" value="1"/>
</dbReference>
<organism evidence="5 6">
    <name type="scientific">Aquisalimonas asiatica</name>
    <dbReference type="NCBI Taxonomy" id="406100"/>
    <lineage>
        <taxon>Bacteria</taxon>
        <taxon>Pseudomonadati</taxon>
        <taxon>Pseudomonadota</taxon>
        <taxon>Gammaproteobacteria</taxon>
        <taxon>Chromatiales</taxon>
        <taxon>Ectothiorhodospiraceae</taxon>
        <taxon>Aquisalimonas</taxon>
    </lineage>
</organism>
<evidence type="ECO:0000256" key="2">
    <source>
        <dbReference type="ARBA" id="ARBA00022723"/>
    </source>
</evidence>
<dbReference type="InterPro" id="IPR011650">
    <property type="entry name" value="Peptidase_M20_dimer"/>
</dbReference>
<evidence type="ECO:0000256" key="3">
    <source>
        <dbReference type="ARBA" id="ARBA00022801"/>
    </source>
</evidence>
<keyword evidence="2" id="KW-0479">Metal-binding</keyword>
<dbReference type="STRING" id="406100.SAMN04488052_101373"/>
<sequence length="469" mass="50728">MDYTALKDFVDAQWQDSIVDELKAFIRIPAKSPDFDPDWASNGHLDAAVAHAERWCRDTAPASATVEVIRLPGRTPLLLIDVPGTADGTVLLYGHLDKQPEVTGWSDGYGPWTPVYTNDRLYGRGSADDGYAVYASVAAIRAVHEQGAPHARCIVLIETCEESGSYDLPHYIEHLRDRIGQPDLVLCLDSGCGNYEQMWCTTSLRGMAAGTLTVETLTQGVHSGDAGGVVPSSFRVARHLLERLEDSVDGRIVPGHFNATIPDERRVQAREAAMVIGATLRDRFPFADGVLPEEENLAELVLNRSWRPALEITGADGLPPIADAGNVLRPYTAMKLALRLPPTVAGEDATQRLKALLESNPPNNAKVTFTPEQASSGWHAPPLSDWLADTMEAASEDTFGAPVMYMGEGGTIPLMALLSDAFPQAQFVITGVLGPQSNAHGPDEFLHVPTARNLTTCVARIIAAHAQNR</sequence>
<dbReference type="InterPro" id="IPR002933">
    <property type="entry name" value="Peptidase_M20"/>
</dbReference>
<keyword evidence="1" id="KW-0645">Protease</keyword>
<dbReference type="InterPro" id="IPR051458">
    <property type="entry name" value="Cyt/Met_Dipeptidase"/>
</dbReference>
<dbReference type="Pfam" id="PF07687">
    <property type="entry name" value="M20_dimer"/>
    <property type="match status" value="1"/>
</dbReference>
<dbReference type="GO" id="GO:0046872">
    <property type="term" value="F:metal ion binding"/>
    <property type="evidence" value="ECO:0007669"/>
    <property type="project" value="UniProtKB-KW"/>
</dbReference>
<dbReference type="RefSeq" id="WP_091639435.1">
    <property type="nucleotide sequence ID" value="NZ_FOEG01000001.1"/>
</dbReference>
<dbReference type="Proteomes" id="UP000199657">
    <property type="component" value="Unassembled WGS sequence"/>
</dbReference>
<reference evidence="5 6" key="1">
    <citation type="submission" date="2016-10" db="EMBL/GenBank/DDBJ databases">
        <authorList>
            <person name="de Groot N.N."/>
        </authorList>
    </citation>
    <scope>NUCLEOTIDE SEQUENCE [LARGE SCALE GENOMIC DNA]</scope>
    <source>
        <strain evidence="5 6">CGMCC 1.6291</strain>
    </source>
</reference>
<name>A0A1H8Q6A0_9GAMM</name>
<dbReference type="PANTHER" id="PTHR43270">
    <property type="entry name" value="BETA-ALA-HIS DIPEPTIDASE"/>
    <property type="match status" value="1"/>
</dbReference>
<gene>
    <name evidence="5" type="ORF">SAMN04488052_101373</name>
</gene>